<accession>A0ABU5VQ78</accession>
<dbReference type="RefSeq" id="WP_323574644.1">
    <property type="nucleotide sequence ID" value="NZ_JAYGJQ010000001.1"/>
</dbReference>
<evidence type="ECO:0000313" key="2">
    <source>
        <dbReference type="Proteomes" id="UP001302274"/>
    </source>
</evidence>
<dbReference type="Gene3D" id="1.10.10.10">
    <property type="entry name" value="Winged helix-like DNA-binding domain superfamily/Winged helix DNA-binding domain"/>
    <property type="match status" value="1"/>
</dbReference>
<dbReference type="InterPro" id="IPR036388">
    <property type="entry name" value="WH-like_DNA-bd_sf"/>
</dbReference>
<dbReference type="InterPro" id="IPR036390">
    <property type="entry name" value="WH_DNA-bd_sf"/>
</dbReference>
<protein>
    <submittedName>
        <fullName evidence="1">Metalloregulator ArsR/SmtB family transcription factor</fullName>
    </submittedName>
</protein>
<organism evidence="1 2">
    <name type="scientific">Bacteriovorax antarcticus</name>
    <dbReference type="NCBI Taxonomy" id="3088717"/>
    <lineage>
        <taxon>Bacteria</taxon>
        <taxon>Pseudomonadati</taxon>
        <taxon>Bdellovibrionota</taxon>
        <taxon>Bacteriovoracia</taxon>
        <taxon>Bacteriovoracales</taxon>
        <taxon>Bacteriovoracaceae</taxon>
        <taxon>Bacteriovorax</taxon>
    </lineage>
</organism>
<dbReference type="SUPFAM" id="SSF46785">
    <property type="entry name" value="Winged helix' DNA-binding domain"/>
    <property type="match status" value="1"/>
</dbReference>
<keyword evidence="2" id="KW-1185">Reference proteome</keyword>
<name>A0ABU5VQ78_9BACT</name>
<proteinExistence type="predicted"/>
<dbReference type="Proteomes" id="UP001302274">
    <property type="component" value="Unassembled WGS sequence"/>
</dbReference>
<sequence length="209" mass="23719">MIENEKSESRILLLLKTEGAQSIEDISKILLISKEAVRLQMLKLGAKGEIQSELVKNKVGRPTKRWVLTDKAYRFFHDAHAELTVQMISTIKEELGEDVMEKLIFSREKSTKQRYEVELKKAKSLKDKIKRLAELRSIDGYMASFEKVPGGYLLSENHCPICFAASACQGFCRSELELFKDLLGEGFTIERQSHILAGAKSCVYKITEA</sequence>
<evidence type="ECO:0000313" key="1">
    <source>
        <dbReference type="EMBL" id="MEA9355156.1"/>
    </source>
</evidence>
<comment type="caution">
    <text evidence="1">The sequence shown here is derived from an EMBL/GenBank/DDBJ whole genome shotgun (WGS) entry which is preliminary data.</text>
</comment>
<dbReference type="EMBL" id="JAYGJQ010000001">
    <property type="protein sequence ID" value="MEA9355156.1"/>
    <property type="molecule type" value="Genomic_DNA"/>
</dbReference>
<reference evidence="1 2" key="1">
    <citation type="submission" date="2023-11" db="EMBL/GenBank/DDBJ databases">
        <title>A Novel Polar Bacteriovorax (B. antarcticus) Isolated from the Biocrust in Antarctica.</title>
        <authorList>
            <person name="Mun W."/>
            <person name="Choi S.Y."/>
            <person name="Mitchell R.J."/>
        </authorList>
    </citation>
    <scope>NUCLEOTIDE SEQUENCE [LARGE SCALE GENOMIC DNA]</scope>
    <source>
        <strain evidence="1 2">PP10</strain>
    </source>
</reference>
<gene>
    <name evidence="1" type="ORF">SHI21_03040</name>
</gene>